<evidence type="ECO:0000256" key="2">
    <source>
        <dbReference type="ARBA" id="ARBA00004651"/>
    </source>
</evidence>
<dbReference type="AlphaFoldDB" id="A0A3R7GR62"/>
<dbReference type="OrthoDB" id="9993532at2759"/>
<evidence type="ECO:0000256" key="8">
    <source>
        <dbReference type="ARBA" id="ARBA00034739"/>
    </source>
</evidence>
<keyword evidence="5" id="KW-0256">Endoplasmic reticulum</keyword>
<evidence type="ECO:0000256" key="6">
    <source>
        <dbReference type="ARBA" id="ARBA00022989"/>
    </source>
</evidence>
<keyword evidence="3" id="KW-1003">Cell membrane</keyword>
<evidence type="ECO:0000256" key="9">
    <source>
        <dbReference type="ARBA" id="ARBA00034846"/>
    </source>
</evidence>
<keyword evidence="6" id="KW-1133">Transmembrane helix</keyword>
<keyword evidence="12" id="KW-1185">Reference proteome</keyword>
<evidence type="ECO:0000256" key="5">
    <source>
        <dbReference type="ARBA" id="ARBA00022824"/>
    </source>
</evidence>
<keyword evidence="7" id="KW-0472">Membrane</keyword>
<proteinExistence type="inferred from homology"/>
<dbReference type="InterPro" id="IPR019164">
    <property type="entry name" value="TMEM147"/>
</dbReference>
<protein>
    <recommendedName>
        <fullName evidence="9">BOS complex subunit TMEM147</fullName>
    </recommendedName>
    <alternativeName>
        <fullName evidence="10">Transmembrane protein 147</fullName>
    </alternativeName>
</protein>
<organism evidence="11 12">
    <name type="scientific">Clonorchis sinensis</name>
    <name type="common">Chinese liver fluke</name>
    <dbReference type="NCBI Taxonomy" id="79923"/>
    <lineage>
        <taxon>Eukaryota</taxon>
        <taxon>Metazoa</taxon>
        <taxon>Spiralia</taxon>
        <taxon>Lophotrochozoa</taxon>
        <taxon>Platyhelminthes</taxon>
        <taxon>Trematoda</taxon>
        <taxon>Digenea</taxon>
        <taxon>Opisthorchiida</taxon>
        <taxon>Opisthorchiata</taxon>
        <taxon>Opisthorchiidae</taxon>
        <taxon>Clonorchis</taxon>
    </lineage>
</organism>
<comment type="caution">
    <text evidence="11">The sequence shown here is derived from an EMBL/GenBank/DDBJ whole genome shotgun (WGS) entry which is preliminary data.</text>
</comment>
<evidence type="ECO:0000313" key="11">
    <source>
        <dbReference type="EMBL" id="KAG5448641.1"/>
    </source>
</evidence>
<evidence type="ECO:0000256" key="4">
    <source>
        <dbReference type="ARBA" id="ARBA00022692"/>
    </source>
</evidence>
<name>A0A3R7GR62_CLOSI</name>
<evidence type="ECO:0000256" key="3">
    <source>
        <dbReference type="ARBA" id="ARBA00022475"/>
    </source>
</evidence>
<dbReference type="GO" id="GO:0005789">
    <property type="term" value="C:endoplasmic reticulum membrane"/>
    <property type="evidence" value="ECO:0007669"/>
    <property type="project" value="UniProtKB-SubCell"/>
</dbReference>
<dbReference type="Pfam" id="PF09767">
    <property type="entry name" value="DUF2053"/>
    <property type="match status" value="1"/>
</dbReference>
<dbReference type="PANTHER" id="PTHR12869:SF0">
    <property type="entry name" value="BOS COMPLEX SUBUNIT TMEM147"/>
    <property type="match status" value="1"/>
</dbReference>
<evidence type="ECO:0000256" key="10">
    <source>
        <dbReference type="ARBA" id="ARBA00034899"/>
    </source>
</evidence>
<evidence type="ECO:0000256" key="7">
    <source>
        <dbReference type="ARBA" id="ARBA00023136"/>
    </source>
</evidence>
<dbReference type="EMBL" id="NIRI02000042">
    <property type="protein sequence ID" value="KAG5448641.1"/>
    <property type="molecule type" value="Genomic_DNA"/>
</dbReference>
<dbReference type="PANTHER" id="PTHR12869">
    <property type="entry name" value="SMALL SEVEN TRANSMEMBRANE DOMAIN-CONTAINING PROTEIN"/>
    <property type="match status" value="1"/>
</dbReference>
<reference evidence="11 12" key="1">
    <citation type="journal article" date="2018" name="Biotechnol. Adv.">
        <title>Improved genomic resources and new bioinformatic workflow for the carcinogenic parasite Clonorchis sinensis: Biotechnological implications.</title>
        <authorList>
            <person name="Wang D."/>
            <person name="Korhonen P.K."/>
            <person name="Gasser R.B."/>
            <person name="Young N.D."/>
        </authorList>
    </citation>
    <scope>NUCLEOTIDE SEQUENCE [LARGE SCALE GENOMIC DNA]</scope>
    <source>
        <strain evidence="11">Cs-k2</strain>
    </source>
</reference>
<comment type="subcellular location">
    <subcellularLocation>
        <location evidence="2">Cell membrane</location>
        <topology evidence="2">Multi-pass membrane protein</topology>
    </subcellularLocation>
    <subcellularLocation>
        <location evidence="1">Endoplasmic reticulum membrane</location>
        <topology evidence="1">Multi-pass membrane protein</topology>
    </subcellularLocation>
</comment>
<accession>A0A3R7GR62</accession>
<evidence type="ECO:0000313" key="12">
    <source>
        <dbReference type="Proteomes" id="UP000286415"/>
    </source>
</evidence>
<dbReference type="Proteomes" id="UP000286415">
    <property type="component" value="Unassembled WGS sequence"/>
</dbReference>
<dbReference type="GO" id="GO:0005886">
    <property type="term" value="C:plasma membrane"/>
    <property type="evidence" value="ECO:0007669"/>
    <property type="project" value="UniProtKB-SubCell"/>
</dbReference>
<reference evidence="11 12" key="2">
    <citation type="journal article" date="2021" name="Genomics">
        <title>High-quality reference genome for Clonorchis sinensis.</title>
        <authorList>
            <person name="Young N.D."/>
            <person name="Stroehlein A.J."/>
            <person name="Kinkar L."/>
            <person name="Wang T."/>
            <person name="Sohn W.M."/>
            <person name="Chang B.C.H."/>
            <person name="Kaur P."/>
            <person name="Weisz D."/>
            <person name="Dudchenko O."/>
            <person name="Aiden E.L."/>
            <person name="Korhonen P.K."/>
            <person name="Gasser R.B."/>
        </authorList>
    </citation>
    <scope>NUCLEOTIDE SEQUENCE [LARGE SCALE GENOMIC DNA]</scope>
    <source>
        <strain evidence="11">Cs-k2</strain>
    </source>
</reference>
<dbReference type="InParanoid" id="A0A3R7GR62"/>
<gene>
    <name evidence="11" type="ORF">CSKR_104071</name>
</gene>
<evidence type="ECO:0000256" key="1">
    <source>
        <dbReference type="ARBA" id="ARBA00004477"/>
    </source>
</evidence>
<dbReference type="STRING" id="79923.A0A3R7GR62"/>
<keyword evidence="4 11" id="KW-0812">Transmembrane</keyword>
<dbReference type="FunCoup" id="A0A3R7GR62">
    <property type="interactions" value="618"/>
</dbReference>
<comment type="similarity">
    <text evidence="8">Belongs to the TMEM147 family.</text>
</comment>
<sequence>MGLFHLANCLLLATGPYFLVYKVSGMRENDAFWKCCKMIVLYGITQLTRFFLATLVPHHLELTVQNNFLFFDVPGALIELVVVYFNVRRASSRSEFSILASSIGWATASLLSTKYIPIWFGTKGLEFDWRYICLSYQANLEMVICLFRVYRLDHYILPFLQSVDNCKETRACGMLLCWIPHHLCRLFPPFHIWVSSE</sequence>